<keyword evidence="2" id="KW-0472">Membrane</keyword>
<dbReference type="InterPro" id="IPR013766">
    <property type="entry name" value="Thioredoxin_domain"/>
</dbReference>
<dbReference type="HOGENOM" id="CLU_064868_1_0_1"/>
<dbReference type="OrthoDB" id="20229at2759"/>
<evidence type="ECO:0000259" key="3">
    <source>
        <dbReference type="PROSITE" id="PS51352"/>
    </source>
</evidence>
<evidence type="ECO:0000256" key="2">
    <source>
        <dbReference type="SAM" id="Phobius"/>
    </source>
</evidence>
<accession>R7V7S3</accession>
<sequence length="272" mass="31551">MGNFWKEFRRVLHPHYVGNIFLSGIYILLKTTVPFCTFLFDDCSLELREMELLMFLGCIIVVKNRRQPSYTQYIGTVCMFSKILSSYLFFTHNPLMGVAYVILCLLHIAFLPEPTYSGPDYITYFRGVNLEDEINMDHRVTWLIEFYAAWSPACVTFAPTFAELSAKYNLDNLKFGKLDASRYSAVAEKFKVSTSSWSRQLPTVILFQNGKETRRRPLIDGKGKVVAKFMFNKENIIKAFDLNDLHLQCKKNPIKNRKDKKADLNTDKPKTE</sequence>
<reference evidence="4 6" key="2">
    <citation type="journal article" date="2013" name="Nature">
        <title>Insights into bilaterian evolution from three spiralian genomes.</title>
        <authorList>
            <person name="Simakov O."/>
            <person name="Marletaz F."/>
            <person name="Cho S.J."/>
            <person name="Edsinger-Gonzales E."/>
            <person name="Havlak P."/>
            <person name="Hellsten U."/>
            <person name="Kuo D.H."/>
            <person name="Larsson T."/>
            <person name="Lv J."/>
            <person name="Arendt D."/>
            <person name="Savage R."/>
            <person name="Osoegawa K."/>
            <person name="de Jong P."/>
            <person name="Grimwood J."/>
            <person name="Chapman J.A."/>
            <person name="Shapiro H."/>
            <person name="Aerts A."/>
            <person name="Otillar R.P."/>
            <person name="Terry A.Y."/>
            <person name="Boore J.L."/>
            <person name="Grigoriev I.V."/>
            <person name="Lindberg D.R."/>
            <person name="Seaver E.C."/>
            <person name="Weisblat D.A."/>
            <person name="Putnam N.H."/>
            <person name="Rokhsar D.S."/>
        </authorList>
    </citation>
    <scope>NUCLEOTIDE SEQUENCE</scope>
    <source>
        <strain evidence="4 6">I ESC-2004</strain>
    </source>
</reference>
<protein>
    <recommendedName>
        <fullName evidence="3">Thioredoxin domain-containing protein</fullName>
    </recommendedName>
</protein>
<evidence type="ECO:0000313" key="4">
    <source>
        <dbReference type="EMBL" id="ELU14908.1"/>
    </source>
</evidence>
<evidence type="ECO:0000313" key="6">
    <source>
        <dbReference type="Proteomes" id="UP000014760"/>
    </source>
</evidence>
<keyword evidence="6" id="KW-1185">Reference proteome</keyword>
<dbReference type="Proteomes" id="UP000014760">
    <property type="component" value="Unassembled WGS sequence"/>
</dbReference>
<dbReference type="PANTHER" id="PTHR45672">
    <property type="entry name" value="PROTEIN DISULFIDE-ISOMERASE C17H9.14C-RELATED"/>
    <property type="match status" value="1"/>
</dbReference>
<dbReference type="GO" id="GO:0005783">
    <property type="term" value="C:endoplasmic reticulum"/>
    <property type="evidence" value="ECO:0007669"/>
    <property type="project" value="TreeGrafter"/>
</dbReference>
<comment type="subcellular location">
    <subcellularLocation>
        <location evidence="1">Membrane</location>
        <topology evidence="1">Single-pass type I membrane protein</topology>
    </subcellularLocation>
</comment>
<dbReference type="GO" id="GO:0006457">
    <property type="term" value="P:protein folding"/>
    <property type="evidence" value="ECO:0007669"/>
    <property type="project" value="TreeGrafter"/>
</dbReference>
<dbReference type="OMA" id="VIMIRTR"/>
<reference evidence="5" key="3">
    <citation type="submission" date="2015-06" db="UniProtKB">
        <authorList>
            <consortium name="EnsemblMetazoa"/>
        </authorList>
    </citation>
    <scope>IDENTIFICATION</scope>
</reference>
<dbReference type="EMBL" id="AMQN01004684">
    <property type="status" value="NOT_ANNOTATED_CDS"/>
    <property type="molecule type" value="Genomic_DNA"/>
</dbReference>
<dbReference type="AlphaFoldDB" id="R7V7S3"/>
<dbReference type="InterPro" id="IPR037463">
    <property type="entry name" value="TMX2_thioredoxin_dom"/>
</dbReference>
<dbReference type="GO" id="GO:0016020">
    <property type="term" value="C:membrane"/>
    <property type="evidence" value="ECO:0007669"/>
    <property type="project" value="UniProtKB-SubCell"/>
</dbReference>
<dbReference type="PROSITE" id="PS51352">
    <property type="entry name" value="THIOREDOXIN_2"/>
    <property type="match status" value="1"/>
</dbReference>
<dbReference type="EnsemblMetazoa" id="CapteT227823">
    <property type="protein sequence ID" value="CapteP227823"/>
    <property type="gene ID" value="CapteG227823"/>
</dbReference>
<feature type="domain" description="Thioredoxin" evidence="3">
    <location>
        <begin position="105"/>
        <end position="255"/>
    </location>
</feature>
<feature type="transmembrane region" description="Helical" evidence="2">
    <location>
        <begin position="95"/>
        <end position="112"/>
    </location>
</feature>
<gene>
    <name evidence="4" type="ORF">CAPTEDRAFT_227823</name>
</gene>
<name>R7V7S3_CAPTE</name>
<proteinExistence type="predicted"/>
<evidence type="ECO:0000313" key="5">
    <source>
        <dbReference type="EnsemblMetazoa" id="CapteP227823"/>
    </source>
</evidence>
<keyword evidence="2" id="KW-1133">Transmembrane helix</keyword>
<dbReference type="CDD" id="cd02962">
    <property type="entry name" value="TMX2"/>
    <property type="match status" value="1"/>
</dbReference>
<dbReference type="EMBL" id="KB294182">
    <property type="protein sequence ID" value="ELU14908.1"/>
    <property type="molecule type" value="Genomic_DNA"/>
</dbReference>
<dbReference type="FunCoup" id="R7V7S3">
    <property type="interactions" value="793"/>
</dbReference>
<evidence type="ECO:0000256" key="1">
    <source>
        <dbReference type="ARBA" id="ARBA00004479"/>
    </source>
</evidence>
<dbReference type="InterPro" id="IPR051063">
    <property type="entry name" value="PDI"/>
</dbReference>
<keyword evidence="2" id="KW-0812">Transmembrane</keyword>
<dbReference type="STRING" id="283909.R7V7S3"/>
<reference evidence="6" key="1">
    <citation type="submission" date="2012-12" db="EMBL/GenBank/DDBJ databases">
        <authorList>
            <person name="Hellsten U."/>
            <person name="Grimwood J."/>
            <person name="Chapman J.A."/>
            <person name="Shapiro H."/>
            <person name="Aerts A."/>
            <person name="Otillar R.P."/>
            <person name="Terry A.Y."/>
            <person name="Boore J.L."/>
            <person name="Simakov O."/>
            <person name="Marletaz F."/>
            <person name="Cho S.-J."/>
            <person name="Edsinger-Gonzales E."/>
            <person name="Havlak P."/>
            <person name="Kuo D.-H."/>
            <person name="Larsson T."/>
            <person name="Lv J."/>
            <person name="Arendt D."/>
            <person name="Savage R."/>
            <person name="Osoegawa K."/>
            <person name="de Jong P."/>
            <person name="Lindberg D.R."/>
            <person name="Seaver E.C."/>
            <person name="Weisblat D.A."/>
            <person name="Putnam N.H."/>
            <person name="Grigoriev I.V."/>
            <person name="Rokhsar D.S."/>
        </authorList>
    </citation>
    <scope>NUCLEOTIDE SEQUENCE</scope>
    <source>
        <strain evidence="6">I ESC-2004</strain>
    </source>
</reference>
<dbReference type="Pfam" id="PF00085">
    <property type="entry name" value="Thioredoxin"/>
    <property type="match status" value="1"/>
</dbReference>
<dbReference type="Gene3D" id="3.40.30.10">
    <property type="entry name" value="Glutaredoxin"/>
    <property type="match status" value="1"/>
</dbReference>
<dbReference type="GO" id="GO:0003756">
    <property type="term" value="F:protein disulfide isomerase activity"/>
    <property type="evidence" value="ECO:0007669"/>
    <property type="project" value="TreeGrafter"/>
</dbReference>
<dbReference type="InterPro" id="IPR036249">
    <property type="entry name" value="Thioredoxin-like_sf"/>
</dbReference>
<dbReference type="SUPFAM" id="SSF52833">
    <property type="entry name" value="Thioredoxin-like"/>
    <property type="match status" value="1"/>
</dbReference>
<organism evidence="4">
    <name type="scientific">Capitella teleta</name>
    <name type="common">Polychaete worm</name>
    <dbReference type="NCBI Taxonomy" id="283909"/>
    <lineage>
        <taxon>Eukaryota</taxon>
        <taxon>Metazoa</taxon>
        <taxon>Spiralia</taxon>
        <taxon>Lophotrochozoa</taxon>
        <taxon>Annelida</taxon>
        <taxon>Polychaeta</taxon>
        <taxon>Sedentaria</taxon>
        <taxon>Scolecida</taxon>
        <taxon>Capitellidae</taxon>
        <taxon>Capitella</taxon>
    </lineage>
</organism>